<dbReference type="GO" id="GO:0003700">
    <property type="term" value="F:DNA-binding transcription factor activity"/>
    <property type="evidence" value="ECO:0007669"/>
    <property type="project" value="InterPro"/>
</dbReference>
<evidence type="ECO:0000313" key="6">
    <source>
        <dbReference type="Proteomes" id="UP000586093"/>
    </source>
</evidence>
<dbReference type="PANTHER" id="PTHR30204">
    <property type="entry name" value="REDOX-CYCLING DRUG-SENSING TRANSCRIPTIONAL ACTIVATOR SOXR"/>
    <property type="match status" value="1"/>
</dbReference>
<keyword evidence="6" id="KW-1185">Reference proteome</keyword>
<dbReference type="PANTHER" id="PTHR30204:SF92">
    <property type="entry name" value="HTH-TYPE TRANSCRIPTIONAL REGULATOR ZNTR"/>
    <property type="match status" value="1"/>
</dbReference>
<dbReference type="Pfam" id="PF13411">
    <property type="entry name" value="MerR_1"/>
    <property type="match status" value="1"/>
</dbReference>
<sequence length="162" mass="17522">MKIGELAAAAGTPVETIRYYEREGLLPTAARTEGNYRIYGPGHVERLAFVRHCRSLDMTLDEVRVLLRVKDAPQAGCGEVNMLLDEHIHHVATRIRELRQLERQLKSLRAQCGGAGEAARCGILDGLAQPVARAPAGGVHVEGAHGRSGGRRAADRRRGSAG</sequence>
<dbReference type="PRINTS" id="PR00040">
    <property type="entry name" value="HTHMERR"/>
</dbReference>
<reference evidence="5 6" key="1">
    <citation type="submission" date="2020-08" db="EMBL/GenBank/DDBJ databases">
        <title>Aquariorum lacteus gen. nov., sp. nov., a new member of the family Comamonadaceae, isolated from freshwater aquarium.</title>
        <authorList>
            <person name="Chun S.-J."/>
        </authorList>
    </citation>
    <scope>NUCLEOTIDE SEQUENCE [LARGE SCALE GENOMIC DNA]</scope>
    <source>
        <strain evidence="5 6">SJAQ100</strain>
    </source>
</reference>
<feature type="domain" description="HTH merR-type" evidence="4">
    <location>
        <begin position="1"/>
        <end position="69"/>
    </location>
</feature>
<dbReference type="GO" id="GO:0003677">
    <property type="term" value="F:DNA binding"/>
    <property type="evidence" value="ECO:0007669"/>
    <property type="project" value="UniProtKB-KW"/>
</dbReference>
<feature type="coiled-coil region" evidence="2">
    <location>
        <begin position="91"/>
        <end position="118"/>
    </location>
</feature>
<dbReference type="InterPro" id="IPR009061">
    <property type="entry name" value="DNA-bd_dom_put_sf"/>
</dbReference>
<gene>
    <name evidence="5" type="primary">cadR</name>
    <name evidence="5" type="ORF">H4F90_06015</name>
</gene>
<dbReference type="Proteomes" id="UP000586093">
    <property type="component" value="Unassembled WGS sequence"/>
</dbReference>
<feature type="compositionally biased region" description="Basic and acidic residues" evidence="3">
    <location>
        <begin position="152"/>
        <end position="162"/>
    </location>
</feature>
<dbReference type="CDD" id="cd04784">
    <property type="entry name" value="HTH_CadR-PbrR"/>
    <property type="match status" value="1"/>
</dbReference>
<dbReference type="InterPro" id="IPR011791">
    <property type="entry name" value="CadR-PbrR"/>
</dbReference>
<evidence type="ECO:0000256" key="3">
    <source>
        <dbReference type="SAM" id="MobiDB-lite"/>
    </source>
</evidence>
<keyword evidence="1" id="KW-0238">DNA-binding</keyword>
<dbReference type="SMART" id="SM00422">
    <property type="entry name" value="HTH_MERR"/>
    <property type="match status" value="1"/>
</dbReference>
<dbReference type="AlphaFoldDB" id="A0A839HU22"/>
<dbReference type="GO" id="GO:0045893">
    <property type="term" value="P:positive regulation of DNA-templated transcription"/>
    <property type="evidence" value="ECO:0007669"/>
    <property type="project" value="InterPro"/>
</dbReference>
<dbReference type="GO" id="GO:0046872">
    <property type="term" value="F:metal ion binding"/>
    <property type="evidence" value="ECO:0007669"/>
    <property type="project" value="InterPro"/>
</dbReference>
<evidence type="ECO:0000259" key="4">
    <source>
        <dbReference type="PROSITE" id="PS50937"/>
    </source>
</evidence>
<proteinExistence type="predicted"/>
<dbReference type="Gene3D" id="1.10.1660.10">
    <property type="match status" value="1"/>
</dbReference>
<dbReference type="NCBIfam" id="TIGR02047">
    <property type="entry name" value="CadR-PbrR"/>
    <property type="match status" value="1"/>
</dbReference>
<accession>A0A839HU22</accession>
<dbReference type="RefSeq" id="WP_182662394.1">
    <property type="nucleotide sequence ID" value="NZ_JACIVI010000001.1"/>
</dbReference>
<dbReference type="InterPro" id="IPR047057">
    <property type="entry name" value="MerR_fam"/>
</dbReference>
<evidence type="ECO:0000256" key="2">
    <source>
        <dbReference type="SAM" id="Coils"/>
    </source>
</evidence>
<feature type="region of interest" description="Disordered" evidence="3">
    <location>
        <begin position="138"/>
        <end position="162"/>
    </location>
</feature>
<comment type="caution">
    <text evidence="5">The sequence shown here is derived from an EMBL/GenBank/DDBJ whole genome shotgun (WGS) entry which is preliminary data.</text>
</comment>
<keyword evidence="2" id="KW-0175">Coiled coil</keyword>
<evidence type="ECO:0000256" key="1">
    <source>
        <dbReference type="ARBA" id="ARBA00023125"/>
    </source>
</evidence>
<dbReference type="SUPFAM" id="SSF46955">
    <property type="entry name" value="Putative DNA-binding domain"/>
    <property type="match status" value="1"/>
</dbReference>
<dbReference type="InterPro" id="IPR000551">
    <property type="entry name" value="MerR-type_HTH_dom"/>
</dbReference>
<protein>
    <submittedName>
        <fullName evidence="5">Cd(II)/Pb(II)-responsive transcriptional regulator</fullName>
    </submittedName>
</protein>
<name>A0A839HU22_9BURK</name>
<dbReference type="EMBL" id="JACIVI010000001">
    <property type="protein sequence ID" value="MBB1161534.1"/>
    <property type="molecule type" value="Genomic_DNA"/>
</dbReference>
<organism evidence="5 6">
    <name type="scientific">Aquariibacter albus</name>
    <dbReference type="NCBI Taxonomy" id="2759899"/>
    <lineage>
        <taxon>Bacteria</taxon>
        <taxon>Pseudomonadati</taxon>
        <taxon>Pseudomonadota</taxon>
        <taxon>Betaproteobacteria</taxon>
        <taxon>Burkholderiales</taxon>
        <taxon>Sphaerotilaceae</taxon>
        <taxon>Aquariibacter</taxon>
    </lineage>
</organism>
<evidence type="ECO:0000313" key="5">
    <source>
        <dbReference type="EMBL" id="MBB1161534.1"/>
    </source>
</evidence>
<dbReference type="PROSITE" id="PS50937">
    <property type="entry name" value="HTH_MERR_2"/>
    <property type="match status" value="1"/>
</dbReference>